<organism evidence="1">
    <name type="scientific">Anguilla anguilla</name>
    <name type="common">European freshwater eel</name>
    <name type="synonym">Muraena anguilla</name>
    <dbReference type="NCBI Taxonomy" id="7936"/>
    <lineage>
        <taxon>Eukaryota</taxon>
        <taxon>Metazoa</taxon>
        <taxon>Chordata</taxon>
        <taxon>Craniata</taxon>
        <taxon>Vertebrata</taxon>
        <taxon>Euteleostomi</taxon>
        <taxon>Actinopterygii</taxon>
        <taxon>Neopterygii</taxon>
        <taxon>Teleostei</taxon>
        <taxon>Anguilliformes</taxon>
        <taxon>Anguillidae</taxon>
        <taxon>Anguilla</taxon>
    </lineage>
</organism>
<dbReference type="EMBL" id="GBXM01096532">
    <property type="protein sequence ID" value="JAH12045.1"/>
    <property type="molecule type" value="Transcribed_RNA"/>
</dbReference>
<sequence>MRRWCQLKCVCAVGLDGYVLVSYHLGALNYTLGVGPPHCWAILDQFRRMQSSKCMQLQPAAAFSLQFTS</sequence>
<proteinExistence type="predicted"/>
<name>A0A0E9Q6S4_ANGAN</name>
<reference evidence="1" key="1">
    <citation type="submission" date="2014-11" db="EMBL/GenBank/DDBJ databases">
        <authorList>
            <person name="Amaro Gonzalez C."/>
        </authorList>
    </citation>
    <scope>NUCLEOTIDE SEQUENCE</scope>
</reference>
<protein>
    <submittedName>
        <fullName evidence="1">Uncharacterized protein</fullName>
    </submittedName>
</protein>
<reference evidence="1" key="2">
    <citation type="journal article" date="2015" name="Fish Shellfish Immunol.">
        <title>Early steps in the European eel (Anguilla anguilla)-Vibrio vulnificus interaction in the gills: Role of the RtxA13 toxin.</title>
        <authorList>
            <person name="Callol A."/>
            <person name="Pajuelo D."/>
            <person name="Ebbesson L."/>
            <person name="Teles M."/>
            <person name="MacKenzie S."/>
            <person name="Amaro C."/>
        </authorList>
    </citation>
    <scope>NUCLEOTIDE SEQUENCE</scope>
</reference>
<accession>A0A0E9Q6S4</accession>
<dbReference type="AlphaFoldDB" id="A0A0E9Q6S4"/>
<evidence type="ECO:0000313" key="1">
    <source>
        <dbReference type="EMBL" id="JAH12045.1"/>
    </source>
</evidence>